<evidence type="ECO:0000256" key="2">
    <source>
        <dbReference type="ARBA" id="ARBA00005467"/>
    </source>
</evidence>
<name>D2HYI8_AILME</name>
<dbReference type="GO" id="GO:0016192">
    <property type="term" value="P:vesicle-mediated transport"/>
    <property type="evidence" value="ECO:0007669"/>
    <property type="project" value="TreeGrafter"/>
</dbReference>
<dbReference type="Pfam" id="PF05832">
    <property type="entry name" value="DUF846"/>
    <property type="match status" value="2"/>
</dbReference>
<feature type="compositionally biased region" description="Basic and acidic residues" evidence="7">
    <location>
        <begin position="164"/>
        <end position="175"/>
    </location>
</feature>
<evidence type="ECO:0000256" key="7">
    <source>
        <dbReference type="SAM" id="MobiDB-lite"/>
    </source>
</evidence>
<dbReference type="AlphaFoldDB" id="D2HYI8"/>
<feature type="transmembrane region" description="Helical" evidence="6">
    <location>
        <begin position="34"/>
        <end position="58"/>
    </location>
</feature>
<accession>D2HYI8</accession>
<organism evidence="8">
    <name type="scientific">Ailuropoda melanoleuca</name>
    <name type="common">Giant panda</name>
    <dbReference type="NCBI Taxonomy" id="9646"/>
    <lineage>
        <taxon>Eukaryota</taxon>
        <taxon>Metazoa</taxon>
        <taxon>Chordata</taxon>
        <taxon>Craniata</taxon>
        <taxon>Vertebrata</taxon>
        <taxon>Euteleostomi</taxon>
        <taxon>Mammalia</taxon>
        <taxon>Eutheria</taxon>
        <taxon>Laurasiatheria</taxon>
        <taxon>Carnivora</taxon>
        <taxon>Caniformia</taxon>
        <taxon>Ursidae</taxon>
        <taxon>Ailuropoda</taxon>
    </lineage>
</organism>
<dbReference type="InParanoid" id="D2HYI8"/>
<evidence type="ECO:0000313" key="8">
    <source>
        <dbReference type="EMBL" id="EFB18942.1"/>
    </source>
</evidence>
<evidence type="ECO:0000256" key="3">
    <source>
        <dbReference type="ARBA" id="ARBA00022692"/>
    </source>
</evidence>
<keyword evidence="5 6" id="KW-0472">Membrane</keyword>
<keyword evidence="3 6" id="KW-0812">Transmembrane</keyword>
<feature type="region of interest" description="Disordered" evidence="7">
    <location>
        <begin position="160"/>
        <end position="179"/>
    </location>
</feature>
<feature type="region of interest" description="Disordered" evidence="7">
    <location>
        <begin position="1"/>
        <end position="21"/>
    </location>
</feature>
<evidence type="ECO:0000256" key="6">
    <source>
        <dbReference type="RuleBase" id="RU361206"/>
    </source>
</evidence>
<comment type="subcellular location">
    <subcellularLocation>
        <location evidence="1 6">Membrane</location>
        <topology evidence="1 6">Multi-pass membrane protein</topology>
    </subcellularLocation>
</comment>
<dbReference type="PANTHER" id="PTHR13019">
    <property type="entry name" value="GOLGI APPARATUS MEMBRANE PROTEIN TVP23"/>
    <property type="match status" value="1"/>
</dbReference>
<dbReference type="InterPro" id="IPR008564">
    <property type="entry name" value="TVP23-like"/>
</dbReference>
<evidence type="ECO:0000256" key="1">
    <source>
        <dbReference type="ARBA" id="ARBA00004141"/>
    </source>
</evidence>
<sequence>MLQQDGNEDTEDVSLFDTEEETTNRPKKSKISAVVVYLLCDLFSSSFIACVVTIILLLSCDFWAVKASAQESKTVSEAESRIFWLGLIACPVLWVIFAFSALFSFRVKWLAVVIMGVVLQGANLYGYIRCKVGSRKNLTNMATSYLGKQLLRQLRGGTAVGADEAGKPTRARSENEGPELWTRTEVTKPLSLRASTFEHACQRLCVDLYIHIVITVLFRKIENRCKTREAFVAHVERSGASLCAALPSNGSHLLSAGAMVQVGSPNKMAAPTSNGFPQEERRSTVSFTLGQPGLATKPRGGEQPQHLVLSLPGMSSDLQGLGRTSSLIFNLLSIFEETDLVNSSSLKTGPRCFSIGKISQSRVRGNDHNATSGLLRWKILMAIHGSCYCPSSIDENTGTRKRKYLISGHTAKQQLDCPELMLFILCHALLQTIV</sequence>
<dbReference type="GO" id="GO:0009306">
    <property type="term" value="P:protein secretion"/>
    <property type="evidence" value="ECO:0007669"/>
    <property type="project" value="TreeGrafter"/>
</dbReference>
<gene>
    <name evidence="8" type="ORF">PANDA_017787</name>
</gene>
<protein>
    <recommendedName>
        <fullName evidence="6">Golgi apparatus membrane protein TVP23 homolog</fullName>
    </recommendedName>
</protein>
<dbReference type="PANTHER" id="PTHR13019:SF9">
    <property type="entry name" value="GOLGI APPARATUS MEMBRANE PROTEIN TVP23 HOMOLOG B"/>
    <property type="match status" value="1"/>
</dbReference>
<reference evidence="8" key="1">
    <citation type="journal article" date="2010" name="Nature">
        <title>The sequence and de novo assembly of the giant panda genome.</title>
        <authorList>
            <person name="Li R."/>
            <person name="Fan W."/>
            <person name="Tian G."/>
            <person name="Zhu H."/>
            <person name="He L."/>
            <person name="Cai J."/>
            <person name="Huang Q."/>
            <person name="Cai Q."/>
            <person name="Li B."/>
            <person name="Bai Y."/>
            <person name="Zhang Z."/>
            <person name="Zhang Y."/>
            <person name="Wang W."/>
            <person name="Li J."/>
            <person name="Wei F."/>
            <person name="Li H."/>
            <person name="Jian M."/>
            <person name="Li J."/>
            <person name="Zhang Z."/>
            <person name="Nielsen R."/>
            <person name="Li D."/>
            <person name="Gu W."/>
            <person name="Yang Z."/>
            <person name="Xuan Z."/>
            <person name="Ryder O.A."/>
            <person name="Leung F.C."/>
            <person name="Zhou Y."/>
            <person name="Cao J."/>
            <person name="Sun X."/>
            <person name="Fu Y."/>
            <person name="Fang X."/>
            <person name="Guo X."/>
            <person name="Wang B."/>
            <person name="Hou R."/>
            <person name="Shen F."/>
            <person name="Mu B."/>
            <person name="Ni P."/>
            <person name="Lin R."/>
            <person name="Qian W."/>
            <person name="Wang G."/>
            <person name="Yu C."/>
            <person name="Nie W."/>
            <person name="Wang J."/>
            <person name="Wu Z."/>
            <person name="Liang H."/>
            <person name="Min J."/>
            <person name="Wu Q."/>
            <person name="Cheng S."/>
            <person name="Ruan J."/>
            <person name="Wang M."/>
            <person name="Shi Z."/>
            <person name="Wen M."/>
            <person name="Liu B."/>
            <person name="Ren X."/>
            <person name="Zheng H."/>
            <person name="Dong D."/>
            <person name="Cook K."/>
            <person name="Shan G."/>
            <person name="Zhang H."/>
            <person name="Kosiol C."/>
            <person name="Xie X."/>
            <person name="Lu Z."/>
            <person name="Zheng H."/>
            <person name="Li Y."/>
            <person name="Steiner C.C."/>
            <person name="Lam T.T."/>
            <person name="Lin S."/>
            <person name="Zhang Q."/>
            <person name="Li G."/>
            <person name="Tian J."/>
            <person name="Gong T."/>
            <person name="Liu H."/>
            <person name="Zhang D."/>
            <person name="Fang L."/>
            <person name="Ye C."/>
            <person name="Zhang J."/>
            <person name="Hu W."/>
            <person name="Xu A."/>
            <person name="Ren Y."/>
            <person name="Zhang G."/>
            <person name="Bruford M.W."/>
            <person name="Li Q."/>
            <person name="Ma L."/>
            <person name="Guo Y."/>
            <person name="An N."/>
            <person name="Hu Y."/>
            <person name="Zheng Y."/>
            <person name="Shi Y."/>
            <person name="Li Z."/>
            <person name="Liu Q."/>
            <person name="Chen Y."/>
            <person name="Zhao J."/>
            <person name="Qu N."/>
            <person name="Zhao S."/>
            <person name="Tian F."/>
            <person name="Wang X."/>
            <person name="Wang H."/>
            <person name="Xu L."/>
            <person name="Liu X."/>
            <person name="Vinar T."/>
            <person name="Wang Y."/>
            <person name="Lam T.W."/>
            <person name="Yiu S.M."/>
            <person name="Liu S."/>
            <person name="Zhang H."/>
            <person name="Li D."/>
            <person name="Huang Y."/>
            <person name="Wang X."/>
            <person name="Yang G."/>
            <person name="Jiang Z."/>
            <person name="Wang J."/>
            <person name="Qin N."/>
            <person name="Li L."/>
            <person name="Li J."/>
            <person name="Bolund L."/>
            <person name="Kristiansen K."/>
            <person name="Wong G.K."/>
            <person name="Olson M."/>
            <person name="Zhang X."/>
            <person name="Li S."/>
            <person name="Yang H."/>
            <person name="Wang J."/>
            <person name="Wang J."/>
        </authorList>
    </citation>
    <scope>NUCLEOTIDE SEQUENCE [LARGE SCALE GENOMIC DNA]</scope>
</reference>
<evidence type="ECO:0000256" key="5">
    <source>
        <dbReference type="ARBA" id="ARBA00023136"/>
    </source>
</evidence>
<comment type="similarity">
    <text evidence="2 6">Belongs to the TVP23 family.</text>
</comment>
<feature type="transmembrane region" description="Helical" evidence="6">
    <location>
        <begin position="109"/>
        <end position="128"/>
    </location>
</feature>
<proteinExistence type="inferred from homology"/>
<evidence type="ECO:0000256" key="4">
    <source>
        <dbReference type="ARBA" id="ARBA00022989"/>
    </source>
</evidence>
<dbReference type="EMBL" id="GL193706">
    <property type="protein sequence ID" value="EFB18942.1"/>
    <property type="molecule type" value="Genomic_DNA"/>
</dbReference>
<feature type="transmembrane region" description="Helical" evidence="6">
    <location>
        <begin position="82"/>
        <end position="102"/>
    </location>
</feature>
<keyword evidence="4 6" id="KW-1133">Transmembrane helix</keyword>
<dbReference type="GO" id="GO:0000139">
    <property type="term" value="C:Golgi membrane"/>
    <property type="evidence" value="ECO:0007669"/>
    <property type="project" value="TreeGrafter"/>
</dbReference>